<dbReference type="AlphaFoldDB" id="A0A0R3QN79"/>
<accession>A0A0R3QN79</accession>
<evidence type="ECO:0000313" key="1">
    <source>
        <dbReference type="WBParaSite" id="BTMF_0000916401-mRNA-1"/>
    </source>
</evidence>
<name>A0A0R3QN79_9BILA</name>
<organism evidence="1">
    <name type="scientific">Brugia timori</name>
    <dbReference type="NCBI Taxonomy" id="42155"/>
    <lineage>
        <taxon>Eukaryota</taxon>
        <taxon>Metazoa</taxon>
        <taxon>Ecdysozoa</taxon>
        <taxon>Nematoda</taxon>
        <taxon>Chromadorea</taxon>
        <taxon>Rhabditida</taxon>
        <taxon>Spirurina</taxon>
        <taxon>Spiruromorpha</taxon>
        <taxon>Filarioidea</taxon>
        <taxon>Onchocercidae</taxon>
        <taxon>Brugia</taxon>
    </lineage>
</organism>
<dbReference type="WBParaSite" id="BTMF_0000916401-mRNA-1">
    <property type="protein sequence ID" value="BTMF_0000916401-mRNA-1"/>
    <property type="gene ID" value="BTMF_0000916401"/>
</dbReference>
<sequence>MKVSFRKKQYFKNGWLEGLLKSISLTSHTGTKLHSIEAGYEEEINHNGSDKIGNTLNGAILHKDDRGESIRQDRSHEIAAKMVNVQLYQKEGTVKERKLESSPLNSIYNANEGATFSFIISVAVSCHRKDTQEKSIIQFIIVALLRESDEHWRQYEED</sequence>
<reference evidence="1" key="1">
    <citation type="submission" date="2017-02" db="UniProtKB">
        <authorList>
            <consortium name="WormBaseParasite"/>
        </authorList>
    </citation>
    <scope>IDENTIFICATION</scope>
</reference>
<proteinExistence type="predicted"/>
<protein>
    <submittedName>
        <fullName evidence="1">Uncharacterized protein</fullName>
    </submittedName>
</protein>